<proteinExistence type="predicted"/>
<name>A0ABT2RUL2_9FIRM</name>
<dbReference type="InterPro" id="IPR024264">
    <property type="entry name" value="DUF3786"/>
</dbReference>
<dbReference type="EMBL" id="JAOQKC010000003">
    <property type="protein sequence ID" value="MCU6695994.1"/>
    <property type="molecule type" value="Genomic_DNA"/>
</dbReference>
<dbReference type="Pfam" id="PF12654">
    <property type="entry name" value="DUF3786"/>
    <property type="match status" value="1"/>
</dbReference>
<evidence type="ECO:0000313" key="3">
    <source>
        <dbReference type="Proteomes" id="UP001652461"/>
    </source>
</evidence>
<keyword evidence="3" id="KW-1185">Reference proteome</keyword>
<organism evidence="2 3">
    <name type="scientific">Laedolimicola ammoniilytica</name>
    <dbReference type="NCBI Taxonomy" id="2981771"/>
    <lineage>
        <taxon>Bacteria</taxon>
        <taxon>Bacillati</taxon>
        <taxon>Bacillota</taxon>
        <taxon>Clostridia</taxon>
        <taxon>Lachnospirales</taxon>
        <taxon>Lachnospiraceae</taxon>
        <taxon>Laedolimicola</taxon>
    </lineage>
</organism>
<gene>
    <name evidence="2" type="ORF">OCV63_03665</name>
</gene>
<evidence type="ECO:0000259" key="1">
    <source>
        <dbReference type="Pfam" id="PF12654"/>
    </source>
</evidence>
<comment type="caution">
    <text evidence="2">The sequence shown here is derived from an EMBL/GenBank/DDBJ whole genome shotgun (WGS) entry which is preliminary data.</text>
</comment>
<feature type="domain" description="DUF3786" evidence="1">
    <location>
        <begin position="27"/>
        <end position="201"/>
    </location>
</feature>
<evidence type="ECO:0000313" key="2">
    <source>
        <dbReference type="EMBL" id="MCU6695994.1"/>
    </source>
</evidence>
<sequence>MKQMMSNYEKQVDIGKSYFLKYDQQLLAEKFHLETDEQYLYLTYIGTRCRIARSTGTIYEETGGEYTECRSYETVMTIYDMLCHGDGKELPPLSGKWTLVANFAAAGASPSADVSSQKYADYFAGKTEVLKQACIRLGGQIQPRLARADVTARIPAFPFFPVLLQFWDADDEFPPQIKIMWDDQTMRYLNFETTYYLQGDLLARLKAIAEQ</sequence>
<dbReference type="Proteomes" id="UP001652461">
    <property type="component" value="Unassembled WGS sequence"/>
</dbReference>
<protein>
    <submittedName>
        <fullName evidence="2">DUF3786 domain-containing protein</fullName>
    </submittedName>
</protein>
<dbReference type="RefSeq" id="WP_262670628.1">
    <property type="nucleotide sequence ID" value="NZ_JAOQKC010000003.1"/>
</dbReference>
<reference evidence="2 3" key="1">
    <citation type="journal article" date="2021" name="ISME Commun">
        <title>Automated analysis of genomic sequences facilitates high-throughput and comprehensive description of bacteria.</title>
        <authorList>
            <person name="Hitch T.C.A."/>
        </authorList>
    </citation>
    <scope>NUCLEOTIDE SEQUENCE [LARGE SCALE GENOMIC DNA]</scope>
    <source>
        <strain evidence="2 3">Sanger_04</strain>
    </source>
</reference>
<accession>A0ABT2RUL2</accession>